<sequence length="93" mass="10337">MTHIFHALFCSGRLWKDHIPSADAIIFLIDSTDSIRFPKAKEAFDRLLNDKQILNKPLVIIGTKGDLPTGLDEDLSDELGVISKTSNKATYGH</sequence>
<dbReference type="GO" id="GO:0016192">
    <property type="term" value="P:vesicle-mediated transport"/>
    <property type="evidence" value="ECO:0007669"/>
    <property type="project" value="UniProtKB-KW"/>
</dbReference>
<evidence type="ECO:0000256" key="2">
    <source>
        <dbReference type="ARBA" id="ARBA00004555"/>
    </source>
</evidence>
<keyword evidence="9" id="KW-0653">Protein transport</keyword>
<evidence type="ECO:0000256" key="4">
    <source>
        <dbReference type="ARBA" id="ARBA00011984"/>
    </source>
</evidence>
<feature type="binding site" evidence="13">
    <location>
        <position position="66"/>
    </location>
    <ligand>
        <name>GTP</name>
        <dbReference type="ChEBI" id="CHEBI:37565"/>
    </ligand>
</feature>
<dbReference type="InterPro" id="IPR006689">
    <property type="entry name" value="Small_GTPase_ARF/SAR"/>
</dbReference>
<dbReference type="Gene3D" id="3.40.50.300">
    <property type="entry name" value="P-loop containing nucleotide triphosphate hydrolases"/>
    <property type="match status" value="1"/>
</dbReference>
<evidence type="ECO:0000256" key="6">
    <source>
        <dbReference type="ARBA" id="ARBA00022741"/>
    </source>
</evidence>
<dbReference type="Pfam" id="PF00025">
    <property type="entry name" value="Arf"/>
    <property type="match status" value="1"/>
</dbReference>
<evidence type="ECO:0000256" key="13">
    <source>
        <dbReference type="PIRSR" id="PIRSR606687-2"/>
    </source>
</evidence>
<dbReference type="AlphaFoldDB" id="A0A814JPW4"/>
<dbReference type="InterPro" id="IPR027417">
    <property type="entry name" value="P-loop_NTPase"/>
</dbReference>
<reference evidence="14" key="1">
    <citation type="submission" date="2021-02" db="EMBL/GenBank/DDBJ databases">
        <authorList>
            <person name="Nowell W R."/>
        </authorList>
    </citation>
    <scope>NUCLEOTIDE SEQUENCE</scope>
</reference>
<comment type="subcellular location">
    <subcellularLocation>
        <location evidence="1">Endoplasmic reticulum</location>
    </subcellularLocation>
    <subcellularLocation>
        <location evidence="2">Golgi apparatus</location>
    </subcellularLocation>
</comment>
<dbReference type="SUPFAM" id="SSF52540">
    <property type="entry name" value="P-loop containing nucleoside triphosphate hydrolases"/>
    <property type="match status" value="1"/>
</dbReference>
<dbReference type="GO" id="GO:0005794">
    <property type="term" value="C:Golgi apparatus"/>
    <property type="evidence" value="ECO:0007669"/>
    <property type="project" value="UniProtKB-SubCell"/>
</dbReference>
<dbReference type="GO" id="GO:0005783">
    <property type="term" value="C:endoplasmic reticulum"/>
    <property type="evidence" value="ECO:0007669"/>
    <property type="project" value="UniProtKB-SubCell"/>
</dbReference>
<organism evidence="14 16">
    <name type="scientific">Rotaria magnacalcarata</name>
    <dbReference type="NCBI Taxonomy" id="392030"/>
    <lineage>
        <taxon>Eukaryota</taxon>
        <taxon>Metazoa</taxon>
        <taxon>Spiralia</taxon>
        <taxon>Gnathifera</taxon>
        <taxon>Rotifera</taxon>
        <taxon>Eurotatoria</taxon>
        <taxon>Bdelloidea</taxon>
        <taxon>Philodinida</taxon>
        <taxon>Philodinidae</taxon>
        <taxon>Rotaria</taxon>
    </lineage>
</organism>
<evidence type="ECO:0000256" key="3">
    <source>
        <dbReference type="ARBA" id="ARBA00007507"/>
    </source>
</evidence>
<comment type="catalytic activity">
    <reaction evidence="12">
        <text>GTP + H2O = GDP + phosphate + H(+)</text>
        <dbReference type="Rhea" id="RHEA:19669"/>
        <dbReference type="ChEBI" id="CHEBI:15377"/>
        <dbReference type="ChEBI" id="CHEBI:15378"/>
        <dbReference type="ChEBI" id="CHEBI:37565"/>
        <dbReference type="ChEBI" id="CHEBI:43474"/>
        <dbReference type="ChEBI" id="CHEBI:58189"/>
        <dbReference type="EC" id="3.6.5.2"/>
    </reaction>
    <physiologicalReaction direction="left-to-right" evidence="12">
        <dbReference type="Rhea" id="RHEA:19670"/>
    </physiologicalReaction>
</comment>
<dbReference type="EC" id="3.6.5.2" evidence="4"/>
<proteinExistence type="inferred from homology"/>
<evidence type="ECO:0000313" key="14">
    <source>
        <dbReference type="EMBL" id="CAF1040742.1"/>
    </source>
</evidence>
<evidence type="ECO:0000256" key="12">
    <source>
        <dbReference type="ARBA" id="ARBA00047660"/>
    </source>
</evidence>
<evidence type="ECO:0000256" key="1">
    <source>
        <dbReference type="ARBA" id="ARBA00004240"/>
    </source>
</evidence>
<evidence type="ECO:0000256" key="10">
    <source>
        <dbReference type="ARBA" id="ARBA00023034"/>
    </source>
</evidence>
<dbReference type="GO" id="GO:0006886">
    <property type="term" value="P:intracellular protein transport"/>
    <property type="evidence" value="ECO:0007669"/>
    <property type="project" value="InterPro"/>
</dbReference>
<keyword evidence="6 13" id="KW-0547">Nucleotide-binding</keyword>
<evidence type="ECO:0000256" key="7">
    <source>
        <dbReference type="ARBA" id="ARBA00022824"/>
    </source>
</evidence>
<evidence type="ECO:0000256" key="8">
    <source>
        <dbReference type="ARBA" id="ARBA00022892"/>
    </source>
</evidence>
<keyword evidence="10" id="KW-0333">Golgi apparatus</keyword>
<dbReference type="EMBL" id="CAJNOV010000840">
    <property type="protein sequence ID" value="CAF1040742.1"/>
    <property type="molecule type" value="Genomic_DNA"/>
</dbReference>
<protein>
    <recommendedName>
        <fullName evidence="4">small monomeric GTPase</fullName>
        <ecNumber evidence="4">3.6.5.2</ecNumber>
    </recommendedName>
</protein>
<dbReference type="EMBL" id="CAJOBH010004466">
    <property type="protein sequence ID" value="CAF3990877.1"/>
    <property type="molecule type" value="Genomic_DNA"/>
</dbReference>
<comment type="similarity">
    <text evidence="3">Belongs to the small GTPase superfamily. SAR1 family.</text>
</comment>
<feature type="binding site" evidence="13">
    <location>
        <position position="64"/>
    </location>
    <ligand>
        <name>GTP</name>
        <dbReference type="ChEBI" id="CHEBI:37565"/>
    </ligand>
</feature>
<dbReference type="GO" id="GO:0005525">
    <property type="term" value="F:GTP binding"/>
    <property type="evidence" value="ECO:0007669"/>
    <property type="project" value="UniProtKB-KW"/>
</dbReference>
<dbReference type="Proteomes" id="UP000663855">
    <property type="component" value="Unassembled WGS sequence"/>
</dbReference>
<gene>
    <name evidence="15" type="ORF">BYL167_LOCUS13143</name>
    <name evidence="14" type="ORF">CJN711_LOCUS4264</name>
</gene>
<dbReference type="InterPro" id="IPR006687">
    <property type="entry name" value="Small_GTPase_SAR1"/>
</dbReference>
<comment type="caution">
    <text evidence="14">The sequence shown here is derived from an EMBL/GenBank/DDBJ whole genome shotgun (WGS) entry which is preliminary data.</text>
</comment>
<keyword evidence="7" id="KW-0256">Endoplasmic reticulum</keyword>
<dbReference type="GO" id="GO:0003925">
    <property type="term" value="F:G protein activity"/>
    <property type="evidence" value="ECO:0007669"/>
    <property type="project" value="UniProtKB-EC"/>
</dbReference>
<keyword evidence="8" id="KW-0931">ER-Golgi transport</keyword>
<dbReference type="PANTHER" id="PTHR45684">
    <property type="entry name" value="RE74312P"/>
    <property type="match status" value="1"/>
</dbReference>
<dbReference type="Proteomes" id="UP000681967">
    <property type="component" value="Unassembled WGS sequence"/>
</dbReference>
<name>A0A814JPW4_9BILA</name>
<evidence type="ECO:0000256" key="9">
    <source>
        <dbReference type="ARBA" id="ARBA00022927"/>
    </source>
</evidence>
<evidence type="ECO:0000256" key="11">
    <source>
        <dbReference type="ARBA" id="ARBA00023134"/>
    </source>
</evidence>
<keyword evidence="11" id="KW-0342">GTP-binding</keyword>
<evidence type="ECO:0000313" key="16">
    <source>
        <dbReference type="Proteomes" id="UP000663855"/>
    </source>
</evidence>
<dbReference type="PRINTS" id="PR00328">
    <property type="entry name" value="SAR1GTPBP"/>
</dbReference>
<keyword evidence="5" id="KW-0813">Transport</keyword>
<evidence type="ECO:0000313" key="15">
    <source>
        <dbReference type="EMBL" id="CAF3990877.1"/>
    </source>
</evidence>
<evidence type="ECO:0000256" key="5">
    <source>
        <dbReference type="ARBA" id="ARBA00022448"/>
    </source>
</evidence>
<accession>A0A814JPW4</accession>